<evidence type="ECO:0000256" key="1">
    <source>
        <dbReference type="SAM" id="MobiDB-lite"/>
    </source>
</evidence>
<evidence type="ECO:0000313" key="3">
    <source>
        <dbReference type="Proteomes" id="UP001063166"/>
    </source>
</evidence>
<keyword evidence="3" id="KW-1185">Reference proteome</keyword>
<gene>
    <name evidence="2" type="ORF">LshimejAT787_1101120</name>
</gene>
<feature type="region of interest" description="Disordered" evidence="1">
    <location>
        <begin position="76"/>
        <end position="105"/>
    </location>
</feature>
<protein>
    <submittedName>
        <fullName evidence="2">Uncharacterized protein</fullName>
    </submittedName>
</protein>
<dbReference type="AlphaFoldDB" id="A0A9P3PSR5"/>
<accession>A0A9P3PSR5</accession>
<sequence>MGPWTDFRICQGRFEKGDNRASDHYDSRESYRYSSVLAWVIVHPARATNRCIDDRFRAILDVPPFNSFETLDIGPAEVATRPPSPSNTFKPLPTRNPPPVRKMLQ</sequence>
<dbReference type="EMBL" id="BRPK01000011">
    <property type="protein sequence ID" value="GLB42097.1"/>
    <property type="molecule type" value="Genomic_DNA"/>
</dbReference>
<evidence type="ECO:0000313" key="2">
    <source>
        <dbReference type="EMBL" id="GLB42097.1"/>
    </source>
</evidence>
<name>A0A9P3PSR5_LYOSH</name>
<feature type="compositionally biased region" description="Pro residues" evidence="1">
    <location>
        <begin position="94"/>
        <end position="105"/>
    </location>
</feature>
<dbReference type="Proteomes" id="UP001063166">
    <property type="component" value="Unassembled WGS sequence"/>
</dbReference>
<proteinExistence type="predicted"/>
<organism evidence="2 3">
    <name type="scientific">Lyophyllum shimeji</name>
    <name type="common">Hon-shimeji</name>
    <name type="synonym">Tricholoma shimeji</name>
    <dbReference type="NCBI Taxonomy" id="47721"/>
    <lineage>
        <taxon>Eukaryota</taxon>
        <taxon>Fungi</taxon>
        <taxon>Dikarya</taxon>
        <taxon>Basidiomycota</taxon>
        <taxon>Agaricomycotina</taxon>
        <taxon>Agaricomycetes</taxon>
        <taxon>Agaricomycetidae</taxon>
        <taxon>Agaricales</taxon>
        <taxon>Tricholomatineae</taxon>
        <taxon>Lyophyllaceae</taxon>
        <taxon>Lyophyllum</taxon>
    </lineage>
</organism>
<reference evidence="2" key="1">
    <citation type="submission" date="2022-07" db="EMBL/GenBank/DDBJ databases">
        <title>The genome of Lyophyllum shimeji provides insight into the initial evolution of ectomycorrhizal fungal genome.</title>
        <authorList>
            <person name="Kobayashi Y."/>
            <person name="Shibata T."/>
            <person name="Hirakawa H."/>
            <person name="Shigenobu S."/>
            <person name="Nishiyama T."/>
            <person name="Yamada A."/>
            <person name="Hasebe M."/>
            <person name="Kawaguchi M."/>
        </authorList>
    </citation>
    <scope>NUCLEOTIDE SEQUENCE</scope>
    <source>
        <strain evidence="2">AT787</strain>
    </source>
</reference>
<comment type="caution">
    <text evidence="2">The sequence shown here is derived from an EMBL/GenBank/DDBJ whole genome shotgun (WGS) entry which is preliminary data.</text>
</comment>